<organism evidence="2 3">
    <name type="scientific">Heterorhabditis bacteriophora</name>
    <name type="common">Entomopathogenic nematode worm</name>
    <dbReference type="NCBI Taxonomy" id="37862"/>
    <lineage>
        <taxon>Eukaryota</taxon>
        <taxon>Metazoa</taxon>
        <taxon>Ecdysozoa</taxon>
        <taxon>Nematoda</taxon>
        <taxon>Chromadorea</taxon>
        <taxon>Rhabditida</taxon>
        <taxon>Rhabditina</taxon>
        <taxon>Rhabditomorpha</taxon>
        <taxon>Strongyloidea</taxon>
        <taxon>Heterorhabditidae</taxon>
        <taxon>Heterorhabditis</taxon>
    </lineage>
</organism>
<name>A0A1I7XDA2_HETBA</name>
<evidence type="ECO:0000256" key="1">
    <source>
        <dbReference type="SAM" id="MobiDB-lite"/>
    </source>
</evidence>
<dbReference type="Proteomes" id="UP000095283">
    <property type="component" value="Unplaced"/>
</dbReference>
<evidence type="ECO:0000313" key="2">
    <source>
        <dbReference type="Proteomes" id="UP000095283"/>
    </source>
</evidence>
<proteinExistence type="predicted"/>
<feature type="region of interest" description="Disordered" evidence="1">
    <location>
        <begin position="12"/>
        <end position="104"/>
    </location>
</feature>
<dbReference type="AlphaFoldDB" id="A0A1I7XDA2"/>
<feature type="compositionally biased region" description="Polar residues" evidence="1">
    <location>
        <begin position="18"/>
        <end position="29"/>
    </location>
</feature>
<sequence length="104" mass="11449">MTSPYFLIFGTSVPKGFRSSSAPKCQTLQKRPKLSHSPPERESTEAMPRLNEALKNRKENSPANLHSLESSKLTVQVHQNLPSARSSAVYSTNSRNPPQACSVP</sequence>
<protein>
    <submittedName>
        <fullName evidence="3">Ovule protein</fullName>
    </submittedName>
</protein>
<evidence type="ECO:0000313" key="3">
    <source>
        <dbReference type="WBParaSite" id="Hba_15519"/>
    </source>
</evidence>
<feature type="compositionally biased region" description="Polar residues" evidence="1">
    <location>
        <begin position="61"/>
        <end position="104"/>
    </location>
</feature>
<dbReference type="WBParaSite" id="Hba_15519">
    <property type="protein sequence ID" value="Hba_15519"/>
    <property type="gene ID" value="Hba_15519"/>
</dbReference>
<reference evidence="3" key="1">
    <citation type="submission" date="2016-11" db="UniProtKB">
        <authorList>
            <consortium name="WormBaseParasite"/>
        </authorList>
    </citation>
    <scope>IDENTIFICATION</scope>
</reference>
<accession>A0A1I7XDA2</accession>
<keyword evidence="2" id="KW-1185">Reference proteome</keyword>